<reference evidence="2 3" key="1">
    <citation type="journal article" date="2019" name="Sci. Rep.">
        <title>Orb-weaving spider Araneus ventricosus genome elucidates the spidroin gene catalogue.</title>
        <authorList>
            <person name="Kono N."/>
            <person name="Nakamura H."/>
            <person name="Ohtoshi R."/>
            <person name="Moran D.A.P."/>
            <person name="Shinohara A."/>
            <person name="Yoshida Y."/>
            <person name="Fujiwara M."/>
            <person name="Mori M."/>
            <person name="Tomita M."/>
            <person name="Arakawa K."/>
        </authorList>
    </citation>
    <scope>NUCLEOTIDE SEQUENCE [LARGE SCALE GENOMIC DNA]</scope>
</reference>
<organism evidence="2 3">
    <name type="scientific">Araneus ventricosus</name>
    <name type="common">Orbweaver spider</name>
    <name type="synonym">Epeira ventricosa</name>
    <dbReference type="NCBI Taxonomy" id="182803"/>
    <lineage>
        <taxon>Eukaryota</taxon>
        <taxon>Metazoa</taxon>
        <taxon>Ecdysozoa</taxon>
        <taxon>Arthropoda</taxon>
        <taxon>Chelicerata</taxon>
        <taxon>Arachnida</taxon>
        <taxon>Araneae</taxon>
        <taxon>Araneomorphae</taxon>
        <taxon>Entelegynae</taxon>
        <taxon>Araneoidea</taxon>
        <taxon>Araneidae</taxon>
        <taxon>Araneus</taxon>
    </lineage>
</organism>
<evidence type="ECO:0000313" key="2">
    <source>
        <dbReference type="EMBL" id="GBM00294.1"/>
    </source>
</evidence>
<accession>A0A4Y2C8D2</accession>
<feature type="chain" id="PRO_5021339699" evidence="1">
    <location>
        <begin position="20"/>
        <end position="78"/>
    </location>
</feature>
<name>A0A4Y2C8D2_ARAVE</name>
<proteinExistence type="predicted"/>
<dbReference type="Proteomes" id="UP000499080">
    <property type="component" value="Unassembled WGS sequence"/>
</dbReference>
<evidence type="ECO:0000313" key="3">
    <source>
        <dbReference type="Proteomes" id="UP000499080"/>
    </source>
</evidence>
<sequence length="78" mass="8238">MQSLFVFLLLSACMAVALAQYMGGAYGAYGMGAYGMGPYGYAAGYASRPYAAASPSRLYGGMYGYGWGGYGGYSPYWK</sequence>
<protein>
    <submittedName>
        <fullName evidence="2">Uncharacterized protein</fullName>
    </submittedName>
</protein>
<comment type="caution">
    <text evidence="2">The sequence shown here is derived from an EMBL/GenBank/DDBJ whole genome shotgun (WGS) entry which is preliminary data.</text>
</comment>
<keyword evidence="1" id="KW-0732">Signal</keyword>
<feature type="signal peptide" evidence="1">
    <location>
        <begin position="1"/>
        <end position="19"/>
    </location>
</feature>
<dbReference type="EMBL" id="BGPR01000155">
    <property type="protein sequence ID" value="GBM00294.1"/>
    <property type="molecule type" value="Genomic_DNA"/>
</dbReference>
<gene>
    <name evidence="2" type="ORF">AVEN_32640_1</name>
</gene>
<dbReference type="AlphaFoldDB" id="A0A4Y2C8D2"/>
<keyword evidence="3" id="KW-1185">Reference proteome</keyword>
<evidence type="ECO:0000256" key="1">
    <source>
        <dbReference type="SAM" id="SignalP"/>
    </source>
</evidence>